<keyword evidence="1" id="KW-0812">Transmembrane</keyword>
<accession>A0A914CVT1</accession>
<name>A0A914CVT1_9BILA</name>
<dbReference type="AlphaFoldDB" id="A0A914CVT1"/>
<feature type="transmembrane region" description="Helical" evidence="1">
    <location>
        <begin position="12"/>
        <end position="34"/>
    </location>
</feature>
<feature type="transmembrane region" description="Helical" evidence="1">
    <location>
        <begin position="46"/>
        <end position="75"/>
    </location>
</feature>
<keyword evidence="1" id="KW-1133">Transmembrane helix</keyword>
<dbReference type="WBParaSite" id="ACRNAN_scaffold14667.g29385.t1">
    <property type="protein sequence ID" value="ACRNAN_scaffold14667.g29385.t1"/>
    <property type="gene ID" value="ACRNAN_scaffold14667.g29385"/>
</dbReference>
<protein>
    <submittedName>
        <fullName evidence="3">Dolichol phosphate-mannose biosynthesis regulatory protein</fullName>
    </submittedName>
</protein>
<evidence type="ECO:0000256" key="1">
    <source>
        <dbReference type="SAM" id="Phobius"/>
    </source>
</evidence>
<keyword evidence="1" id="KW-0472">Membrane</keyword>
<dbReference type="Proteomes" id="UP000887540">
    <property type="component" value="Unplaced"/>
</dbReference>
<sequence length="84" mass="9427">MMTTFQEAFGYTLLVIVSISTTYFFVWIYGVPFIPSDSVLLVGFPALIYGLLMPLSIFMFMTILLAAYATVVISIETLSDKRIL</sequence>
<reference evidence="3" key="1">
    <citation type="submission" date="2022-11" db="UniProtKB">
        <authorList>
            <consortium name="WormBaseParasite"/>
        </authorList>
    </citation>
    <scope>IDENTIFICATION</scope>
</reference>
<evidence type="ECO:0000313" key="3">
    <source>
        <dbReference type="WBParaSite" id="ACRNAN_scaffold14667.g29385.t1"/>
    </source>
</evidence>
<organism evidence="2 3">
    <name type="scientific">Acrobeloides nanus</name>
    <dbReference type="NCBI Taxonomy" id="290746"/>
    <lineage>
        <taxon>Eukaryota</taxon>
        <taxon>Metazoa</taxon>
        <taxon>Ecdysozoa</taxon>
        <taxon>Nematoda</taxon>
        <taxon>Chromadorea</taxon>
        <taxon>Rhabditida</taxon>
        <taxon>Tylenchina</taxon>
        <taxon>Cephalobomorpha</taxon>
        <taxon>Cephaloboidea</taxon>
        <taxon>Cephalobidae</taxon>
        <taxon>Acrobeloides</taxon>
    </lineage>
</organism>
<keyword evidence="2" id="KW-1185">Reference proteome</keyword>
<evidence type="ECO:0000313" key="2">
    <source>
        <dbReference type="Proteomes" id="UP000887540"/>
    </source>
</evidence>
<proteinExistence type="predicted"/>